<dbReference type="EMBL" id="JACIJB010000001">
    <property type="protein sequence ID" value="MBB5659529.1"/>
    <property type="molecule type" value="Genomic_DNA"/>
</dbReference>
<proteinExistence type="predicted"/>
<name>A0A7W9E701_9CAUL</name>
<gene>
    <name evidence="1" type="ORF">FHS65_000247</name>
</gene>
<accession>A0A7W9E701</accession>
<dbReference type="RefSeq" id="WP_123286526.1">
    <property type="nucleotide sequence ID" value="NZ_JACIJB010000001.1"/>
</dbReference>
<dbReference type="AlphaFoldDB" id="A0A7W9E701"/>
<comment type="caution">
    <text evidence="1">The sequence shown here is derived from an EMBL/GenBank/DDBJ whole genome shotgun (WGS) entry which is preliminary data.</text>
</comment>
<protein>
    <submittedName>
        <fullName evidence="1">Uncharacterized protein</fullName>
    </submittedName>
</protein>
<reference evidence="1 2" key="1">
    <citation type="submission" date="2020-08" db="EMBL/GenBank/DDBJ databases">
        <title>Genomic Encyclopedia of Type Strains, Phase IV (KMG-IV): sequencing the most valuable type-strain genomes for metagenomic binning, comparative biology and taxonomic classification.</title>
        <authorList>
            <person name="Goeker M."/>
        </authorList>
    </citation>
    <scope>NUCLEOTIDE SEQUENCE [LARGE SCALE GENOMIC DNA]</scope>
    <source>
        <strain evidence="1 2">DSM 24448</strain>
    </source>
</reference>
<keyword evidence="2" id="KW-1185">Reference proteome</keyword>
<evidence type="ECO:0000313" key="2">
    <source>
        <dbReference type="Proteomes" id="UP000548978"/>
    </source>
</evidence>
<dbReference type="OrthoDB" id="5567843at2"/>
<evidence type="ECO:0000313" key="1">
    <source>
        <dbReference type="EMBL" id="MBB5659529.1"/>
    </source>
</evidence>
<sequence>MVENALVAEDIEAAGQLVSFLDDHGLAVRGALWLYDSDAERWRFVIAFKEARKDITSFYLDVAKATSKAGTQNLLDLSRVDIVDPDRSIFAALKGVIGVEGNNRVRFSRNRINGVYLEDAMIYRLPA</sequence>
<organism evidence="1 2">
    <name type="scientific">Brevundimonas halotolerans</name>
    <dbReference type="NCBI Taxonomy" id="69670"/>
    <lineage>
        <taxon>Bacteria</taxon>
        <taxon>Pseudomonadati</taxon>
        <taxon>Pseudomonadota</taxon>
        <taxon>Alphaproteobacteria</taxon>
        <taxon>Caulobacterales</taxon>
        <taxon>Caulobacteraceae</taxon>
        <taxon>Brevundimonas</taxon>
    </lineage>
</organism>
<dbReference type="Proteomes" id="UP000548978">
    <property type="component" value="Unassembled WGS sequence"/>
</dbReference>